<evidence type="ECO:0000256" key="1">
    <source>
        <dbReference type="SAM" id="Phobius"/>
    </source>
</evidence>
<keyword evidence="1" id="KW-1133">Transmembrane helix</keyword>
<accession>B8YG24</accession>
<dbReference type="EMBL" id="FJ529219">
    <property type="protein sequence ID" value="ACL80780.1"/>
    <property type="molecule type" value="Genomic_DNA"/>
</dbReference>
<dbReference type="AlphaFoldDB" id="B8YG24"/>
<evidence type="ECO:0000313" key="2">
    <source>
        <dbReference type="EMBL" id="ACL80780.1"/>
    </source>
</evidence>
<keyword evidence="1" id="KW-0472">Membrane</keyword>
<reference evidence="2" key="1">
    <citation type="journal article" date="2009" name="Environ. Microbiol.">
        <title>Genome sequence of Vibrio splendidus: an abundant planctonic marine species with a large genotypic diversity.</title>
        <authorList>
            <person name="Le Roux F."/>
            <person name="Zouine M."/>
            <person name="Chackroun N."/>
            <person name="Binesse J."/>
            <person name="Saulnier D."/>
            <person name="Bouchier C."/>
            <person name="Zidane N."/>
            <person name="Ma L."/>
            <person name="Rusniok C."/>
            <person name="Lajus A."/>
            <person name="Buchrieser C."/>
            <person name="Medigue C."/>
            <person name="Polz M.F."/>
            <person name="Mazel D."/>
        </authorList>
    </citation>
    <scope>NUCLEOTIDE SEQUENCE</scope>
    <source>
        <strain evidence="2">GR15</strain>
    </source>
</reference>
<name>B8YG24_VIBSP</name>
<protein>
    <submittedName>
        <fullName evidence="2">Uncharacterized protein</fullName>
    </submittedName>
</protein>
<organism evidence="2">
    <name type="scientific">Vibrio splendidus</name>
    <dbReference type="NCBI Taxonomy" id="29497"/>
    <lineage>
        <taxon>Bacteria</taxon>
        <taxon>Pseudomonadati</taxon>
        <taxon>Pseudomonadota</taxon>
        <taxon>Gammaproteobacteria</taxon>
        <taxon>Vibrionales</taxon>
        <taxon>Vibrionaceae</taxon>
        <taxon>Vibrio</taxon>
    </lineage>
</organism>
<sequence length="50" mass="5550">MDSPGCQTSAKLMLMGFGLPLYIRPTYRRFAYVVALMTCATAVPYSLDDI</sequence>
<keyword evidence="1" id="KW-0812">Transmembrane</keyword>
<feature type="transmembrane region" description="Helical" evidence="1">
    <location>
        <begin position="30"/>
        <end position="47"/>
    </location>
</feature>
<proteinExistence type="predicted"/>